<evidence type="ECO:0000313" key="2">
    <source>
        <dbReference type="EMBL" id="GAA3580515.1"/>
    </source>
</evidence>
<proteinExistence type="predicted"/>
<feature type="transmembrane region" description="Helical" evidence="1">
    <location>
        <begin position="47"/>
        <end position="69"/>
    </location>
</feature>
<evidence type="ECO:0000313" key="3">
    <source>
        <dbReference type="Proteomes" id="UP001500954"/>
    </source>
</evidence>
<keyword evidence="1" id="KW-1133">Transmembrane helix</keyword>
<feature type="transmembrane region" description="Helical" evidence="1">
    <location>
        <begin position="6"/>
        <end position="26"/>
    </location>
</feature>
<accession>A0ABP6YCX2</accession>
<keyword evidence="1" id="KW-0812">Transmembrane</keyword>
<reference evidence="3" key="1">
    <citation type="journal article" date="2019" name="Int. J. Syst. Evol. Microbiol.">
        <title>The Global Catalogue of Microorganisms (GCM) 10K type strain sequencing project: providing services to taxonomists for standard genome sequencing and annotation.</title>
        <authorList>
            <consortium name="The Broad Institute Genomics Platform"/>
            <consortium name="The Broad Institute Genome Sequencing Center for Infectious Disease"/>
            <person name="Wu L."/>
            <person name="Ma J."/>
        </authorList>
    </citation>
    <scope>NUCLEOTIDE SEQUENCE [LARGE SCALE GENOMIC DNA]</scope>
    <source>
        <strain evidence="3">JCM 17111</strain>
    </source>
</reference>
<comment type="caution">
    <text evidence="2">The sequence shown here is derived from an EMBL/GenBank/DDBJ whole genome shotgun (WGS) entry which is preliminary data.</text>
</comment>
<name>A0ABP6YCX2_9FLAO</name>
<feature type="transmembrane region" description="Helical" evidence="1">
    <location>
        <begin position="121"/>
        <end position="141"/>
    </location>
</feature>
<organism evidence="2 3">
    <name type="scientific">Snuella lapsa</name>
    <dbReference type="NCBI Taxonomy" id="870481"/>
    <lineage>
        <taxon>Bacteria</taxon>
        <taxon>Pseudomonadati</taxon>
        <taxon>Bacteroidota</taxon>
        <taxon>Flavobacteriia</taxon>
        <taxon>Flavobacteriales</taxon>
        <taxon>Flavobacteriaceae</taxon>
        <taxon>Snuella</taxon>
    </lineage>
</organism>
<sequence length="142" mass="15974">MTIKILSVVLFLIFTALSGFHFYWFFGGKRGLEMVIPSKDNTSRIPSVPKLATLTVGIILVLFGALYLIKSGAITIQLSNWMVNYTYWFIPSIFILRAIGDFKYLGLLKKIKNTKFGKADSRIFSPLCLIIGFIGMLIQLAN</sequence>
<evidence type="ECO:0000256" key="1">
    <source>
        <dbReference type="SAM" id="Phobius"/>
    </source>
</evidence>
<keyword evidence="1" id="KW-0472">Membrane</keyword>
<dbReference type="EMBL" id="BAABCY010000085">
    <property type="protein sequence ID" value="GAA3580515.1"/>
    <property type="molecule type" value="Genomic_DNA"/>
</dbReference>
<dbReference type="RefSeq" id="WP_345007347.1">
    <property type="nucleotide sequence ID" value="NZ_BAABCY010000085.1"/>
</dbReference>
<dbReference type="Pfam" id="PF13160">
    <property type="entry name" value="DUF3995"/>
    <property type="match status" value="1"/>
</dbReference>
<evidence type="ECO:0008006" key="4">
    <source>
        <dbReference type="Google" id="ProtNLM"/>
    </source>
</evidence>
<dbReference type="Proteomes" id="UP001500954">
    <property type="component" value="Unassembled WGS sequence"/>
</dbReference>
<protein>
    <recommendedName>
        <fullName evidence="4">DUF3995 domain-containing protein</fullName>
    </recommendedName>
</protein>
<feature type="transmembrane region" description="Helical" evidence="1">
    <location>
        <begin position="81"/>
        <end position="100"/>
    </location>
</feature>
<dbReference type="InterPro" id="IPR025058">
    <property type="entry name" value="DUF3995"/>
</dbReference>
<gene>
    <name evidence="2" type="ORF">GCM10022395_31220</name>
</gene>
<keyword evidence="3" id="KW-1185">Reference proteome</keyword>